<evidence type="ECO:0000313" key="1">
    <source>
        <dbReference type="EMBL" id="PHM65228.1"/>
    </source>
</evidence>
<evidence type="ECO:0008006" key="3">
    <source>
        <dbReference type="Google" id="ProtNLM"/>
    </source>
</evidence>
<comment type="caution">
    <text evidence="1">The sequence shown here is derived from an EMBL/GenBank/DDBJ whole genome shotgun (WGS) entry which is preliminary data.</text>
</comment>
<gene>
    <name evidence="1" type="ORF">Xsto_02210</name>
</gene>
<dbReference type="AlphaFoldDB" id="A0A2D0KPB7"/>
<protein>
    <recommendedName>
        <fullName evidence="3">Integrase</fullName>
    </recommendedName>
</protein>
<evidence type="ECO:0000313" key="2">
    <source>
        <dbReference type="Proteomes" id="UP000222366"/>
    </source>
</evidence>
<dbReference type="EMBL" id="NJAJ01000018">
    <property type="protein sequence ID" value="PHM65228.1"/>
    <property type="molecule type" value="Genomic_DNA"/>
</dbReference>
<keyword evidence="2" id="KW-1185">Reference proteome</keyword>
<organism evidence="1 2">
    <name type="scientific">Xenorhabdus stockiae</name>
    <dbReference type="NCBI Taxonomy" id="351614"/>
    <lineage>
        <taxon>Bacteria</taxon>
        <taxon>Pseudomonadati</taxon>
        <taxon>Pseudomonadota</taxon>
        <taxon>Gammaproteobacteria</taxon>
        <taxon>Enterobacterales</taxon>
        <taxon>Morganellaceae</taxon>
        <taxon>Xenorhabdus</taxon>
    </lineage>
</organism>
<name>A0A2D0KPB7_9GAMM</name>
<dbReference type="Proteomes" id="UP000222366">
    <property type="component" value="Unassembled WGS sequence"/>
</dbReference>
<sequence>MLSAGANPSFIATQMGHVSAQMVHNVYGAWMSENSDDQIKLLNEKLTIAPYMPQTINEHESLTISQIDKPLNLHIHHFVIRTDQLVSDLNTHLQ</sequence>
<proteinExistence type="predicted"/>
<accession>A0A2D0KPB7</accession>
<reference evidence="1 2" key="1">
    <citation type="journal article" date="2017" name="Nat. Microbiol.">
        <title>Natural product diversity associated with the nematode symbionts Photorhabdus and Xenorhabdus.</title>
        <authorList>
            <person name="Tobias N.J."/>
            <person name="Wolff H."/>
            <person name="Djahanschiri B."/>
            <person name="Grundmann F."/>
            <person name="Kronenwerth M."/>
            <person name="Shi Y.M."/>
            <person name="Simonyi S."/>
            <person name="Grun P."/>
            <person name="Shapiro-Ilan D."/>
            <person name="Pidot S.J."/>
            <person name="Stinear T.P."/>
            <person name="Ebersberger I."/>
            <person name="Bode H.B."/>
        </authorList>
    </citation>
    <scope>NUCLEOTIDE SEQUENCE [LARGE SCALE GENOMIC DNA]</scope>
    <source>
        <strain evidence="1 2">DSM 17904</strain>
    </source>
</reference>